<evidence type="ECO:0000313" key="1">
    <source>
        <dbReference type="EMBL" id="TFK47460.1"/>
    </source>
</evidence>
<dbReference type="OrthoDB" id="3204157at2759"/>
<dbReference type="EMBL" id="ML213524">
    <property type="protein sequence ID" value="TFK47460.1"/>
    <property type="molecule type" value="Genomic_DNA"/>
</dbReference>
<evidence type="ECO:0000313" key="2">
    <source>
        <dbReference type="Proteomes" id="UP000305948"/>
    </source>
</evidence>
<name>A0A5C3MR34_9AGAM</name>
<organism evidence="1 2">
    <name type="scientific">Heliocybe sulcata</name>
    <dbReference type="NCBI Taxonomy" id="5364"/>
    <lineage>
        <taxon>Eukaryota</taxon>
        <taxon>Fungi</taxon>
        <taxon>Dikarya</taxon>
        <taxon>Basidiomycota</taxon>
        <taxon>Agaricomycotina</taxon>
        <taxon>Agaricomycetes</taxon>
        <taxon>Gloeophyllales</taxon>
        <taxon>Gloeophyllaceae</taxon>
        <taxon>Heliocybe</taxon>
    </lineage>
</organism>
<dbReference type="Proteomes" id="UP000305948">
    <property type="component" value="Unassembled WGS sequence"/>
</dbReference>
<evidence type="ECO:0008006" key="3">
    <source>
        <dbReference type="Google" id="ProtNLM"/>
    </source>
</evidence>
<keyword evidence="2" id="KW-1185">Reference proteome</keyword>
<gene>
    <name evidence="1" type="ORF">OE88DRAFT_1636554</name>
</gene>
<accession>A0A5C3MR34</accession>
<reference evidence="1 2" key="1">
    <citation type="journal article" date="2019" name="Nat. Ecol. Evol.">
        <title>Megaphylogeny resolves global patterns of mushroom evolution.</title>
        <authorList>
            <person name="Varga T."/>
            <person name="Krizsan K."/>
            <person name="Foldi C."/>
            <person name="Dima B."/>
            <person name="Sanchez-Garcia M."/>
            <person name="Sanchez-Ramirez S."/>
            <person name="Szollosi G.J."/>
            <person name="Szarkandi J.G."/>
            <person name="Papp V."/>
            <person name="Albert L."/>
            <person name="Andreopoulos W."/>
            <person name="Angelini C."/>
            <person name="Antonin V."/>
            <person name="Barry K.W."/>
            <person name="Bougher N.L."/>
            <person name="Buchanan P."/>
            <person name="Buyck B."/>
            <person name="Bense V."/>
            <person name="Catcheside P."/>
            <person name="Chovatia M."/>
            <person name="Cooper J."/>
            <person name="Damon W."/>
            <person name="Desjardin D."/>
            <person name="Finy P."/>
            <person name="Geml J."/>
            <person name="Haridas S."/>
            <person name="Hughes K."/>
            <person name="Justo A."/>
            <person name="Karasinski D."/>
            <person name="Kautmanova I."/>
            <person name="Kiss B."/>
            <person name="Kocsube S."/>
            <person name="Kotiranta H."/>
            <person name="LaButti K.M."/>
            <person name="Lechner B.E."/>
            <person name="Liimatainen K."/>
            <person name="Lipzen A."/>
            <person name="Lukacs Z."/>
            <person name="Mihaltcheva S."/>
            <person name="Morgado L.N."/>
            <person name="Niskanen T."/>
            <person name="Noordeloos M.E."/>
            <person name="Ohm R.A."/>
            <person name="Ortiz-Santana B."/>
            <person name="Ovrebo C."/>
            <person name="Racz N."/>
            <person name="Riley R."/>
            <person name="Savchenko A."/>
            <person name="Shiryaev A."/>
            <person name="Soop K."/>
            <person name="Spirin V."/>
            <person name="Szebenyi C."/>
            <person name="Tomsovsky M."/>
            <person name="Tulloss R.E."/>
            <person name="Uehling J."/>
            <person name="Grigoriev I.V."/>
            <person name="Vagvolgyi C."/>
            <person name="Papp T."/>
            <person name="Martin F.M."/>
            <person name="Miettinen O."/>
            <person name="Hibbett D.S."/>
            <person name="Nagy L.G."/>
        </authorList>
    </citation>
    <scope>NUCLEOTIDE SEQUENCE [LARGE SCALE GENOMIC DNA]</scope>
    <source>
        <strain evidence="1 2">OMC1185</strain>
    </source>
</reference>
<protein>
    <recommendedName>
        <fullName evidence="3">BTB domain-containing protein</fullName>
    </recommendedName>
</protein>
<sequence length="52" mass="5670">MGVGTGITECEDLWYDDGTVVLKTGSSGFRVYRGVLAEHASAFRDMFAMPQP</sequence>
<dbReference type="AlphaFoldDB" id="A0A5C3MR34"/>
<proteinExistence type="predicted"/>